<protein>
    <recommendedName>
        <fullName evidence="4">DUF4173 domain-containing protein</fullName>
    </recommendedName>
</protein>
<proteinExistence type="predicted"/>
<keyword evidence="3" id="KW-1185">Reference proteome</keyword>
<name>A0A918KH63_9GAMM</name>
<dbReference type="EMBL" id="BMXR01000008">
    <property type="protein sequence ID" value="GGX62753.1"/>
    <property type="molecule type" value="Genomic_DNA"/>
</dbReference>
<reference evidence="2" key="1">
    <citation type="journal article" date="2014" name="Int. J. Syst. Evol. Microbiol.">
        <title>Complete genome sequence of Corynebacterium casei LMG S-19264T (=DSM 44701T), isolated from a smear-ripened cheese.</title>
        <authorList>
            <consortium name="US DOE Joint Genome Institute (JGI-PGF)"/>
            <person name="Walter F."/>
            <person name="Albersmeier A."/>
            <person name="Kalinowski J."/>
            <person name="Ruckert C."/>
        </authorList>
    </citation>
    <scope>NUCLEOTIDE SEQUENCE</scope>
    <source>
        <strain evidence="2">KCTC 22169</strain>
    </source>
</reference>
<feature type="transmembrane region" description="Helical" evidence="1">
    <location>
        <begin position="250"/>
        <end position="274"/>
    </location>
</feature>
<sequence>MENETTAESSTLKQEALKPEPVKRETLMWALLLGVLGDMLLREGVIGPGLALWVGLAGCAATGLAWRVDKTQLRSVAGWSAVALVAAGMMVLRDSPSLRFLLFLLLPVALSHIVMLSWGARLGRSLPVDHLYGLLSVPARALIGGAPLLDSLRMRRGRVVPRLMGIGRGLILALPLLWIFSGLLSSADAAFNRFADQAFDWFTVSDLTSHVVIALVLAWVVSGWLKAVLDRGHENLFLRLPLPRIGRDETLIVLGSLALLFGGFVVLQLSYLFGGYEAIQGVSGLTVANYARRGFFELVVIAGLTLGVLLVARAVTSSQRLYQWLALVLVGLVLVMLISAVQRFVLYIDAFGLSLDRLTVLAILLWLALTLVIFATTVLRGQFSWFASGSTLAGIAVVLLLALMNPAAWVARVNMDRAIDHQQSLDTDYLVSLGADAVPTVLDRLDQLPQADRCTLAAELLWRWHTMIVTQPDWRVWNRAQAKAVDGVAERHDFLRAASEGCAVNR</sequence>
<feature type="transmembrane region" description="Helical" evidence="1">
    <location>
        <begin position="391"/>
        <end position="411"/>
    </location>
</feature>
<evidence type="ECO:0000256" key="1">
    <source>
        <dbReference type="SAM" id="Phobius"/>
    </source>
</evidence>
<feature type="transmembrane region" description="Helical" evidence="1">
    <location>
        <begin position="50"/>
        <end position="68"/>
    </location>
</feature>
<dbReference type="Proteomes" id="UP000626148">
    <property type="component" value="Unassembled WGS sequence"/>
</dbReference>
<keyword evidence="1" id="KW-1133">Transmembrane helix</keyword>
<feature type="transmembrane region" description="Helical" evidence="1">
    <location>
        <begin position="100"/>
        <end position="119"/>
    </location>
</feature>
<keyword evidence="1" id="KW-0812">Transmembrane</keyword>
<gene>
    <name evidence="2" type="ORF">GCM10007392_33320</name>
</gene>
<dbReference type="InterPro" id="IPR025291">
    <property type="entry name" value="DUF4153"/>
</dbReference>
<evidence type="ECO:0000313" key="2">
    <source>
        <dbReference type="EMBL" id="GGX62753.1"/>
    </source>
</evidence>
<keyword evidence="1" id="KW-0472">Membrane</keyword>
<dbReference type="AlphaFoldDB" id="A0A918KH63"/>
<accession>A0A918KH63</accession>
<comment type="caution">
    <text evidence="2">The sequence shown here is derived from an EMBL/GenBank/DDBJ whole genome shotgun (WGS) entry which is preliminary data.</text>
</comment>
<evidence type="ECO:0000313" key="3">
    <source>
        <dbReference type="Proteomes" id="UP000626148"/>
    </source>
</evidence>
<dbReference type="Pfam" id="PF13687">
    <property type="entry name" value="DUF4153"/>
    <property type="match status" value="1"/>
</dbReference>
<dbReference type="RefSeq" id="WP_189610739.1">
    <property type="nucleotide sequence ID" value="NZ_BMXR01000008.1"/>
</dbReference>
<feature type="transmembrane region" description="Helical" evidence="1">
    <location>
        <begin position="358"/>
        <end position="379"/>
    </location>
</feature>
<evidence type="ECO:0008006" key="4">
    <source>
        <dbReference type="Google" id="ProtNLM"/>
    </source>
</evidence>
<feature type="transmembrane region" description="Helical" evidence="1">
    <location>
        <begin position="170"/>
        <end position="191"/>
    </location>
</feature>
<feature type="transmembrane region" description="Helical" evidence="1">
    <location>
        <begin position="294"/>
        <end position="312"/>
    </location>
</feature>
<organism evidence="2 3">
    <name type="scientific">Saccharospirillum salsuginis</name>
    <dbReference type="NCBI Taxonomy" id="418750"/>
    <lineage>
        <taxon>Bacteria</taxon>
        <taxon>Pseudomonadati</taxon>
        <taxon>Pseudomonadota</taxon>
        <taxon>Gammaproteobacteria</taxon>
        <taxon>Oceanospirillales</taxon>
        <taxon>Saccharospirillaceae</taxon>
        <taxon>Saccharospirillum</taxon>
    </lineage>
</organism>
<feature type="transmembrane region" description="Helical" evidence="1">
    <location>
        <begin position="211"/>
        <end position="229"/>
    </location>
</feature>
<reference evidence="2" key="2">
    <citation type="submission" date="2020-09" db="EMBL/GenBank/DDBJ databases">
        <authorList>
            <person name="Sun Q."/>
            <person name="Kim S."/>
        </authorList>
    </citation>
    <scope>NUCLEOTIDE SEQUENCE</scope>
    <source>
        <strain evidence="2">KCTC 22169</strain>
    </source>
</reference>
<feature type="transmembrane region" description="Helical" evidence="1">
    <location>
        <begin position="324"/>
        <end position="346"/>
    </location>
</feature>
<feature type="transmembrane region" description="Helical" evidence="1">
    <location>
        <begin position="131"/>
        <end position="149"/>
    </location>
</feature>